<accession>A0A8W8LPY8</accession>
<reference evidence="2" key="1">
    <citation type="submission" date="2022-08" db="UniProtKB">
        <authorList>
            <consortium name="EnsemblMetazoa"/>
        </authorList>
    </citation>
    <scope>IDENTIFICATION</scope>
    <source>
        <strain evidence="2">05x7-T-G4-1.051#20</strain>
    </source>
</reference>
<evidence type="ECO:0000256" key="1">
    <source>
        <dbReference type="SAM" id="MobiDB-lite"/>
    </source>
</evidence>
<dbReference type="AlphaFoldDB" id="A0A8W8LPY8"/>
<evidence type="ECO:0000313" key="3">
    <source>
        <dbReference type="Proteomes" id="UP000005408"/>
    </source>
</evidence>
<dbReference type="Proteomes" id="UP000005408">
    <property type="component" value="Unassembled WGS sequence"/>
</dbReference>
<organism evidence="2 3">
    <name type="scientific">Magallana gigas</name>
    <name type="common">Pacific oyster</name>
    <name type="synonym">Crassostrea gigas</name>
    <dbReference type="NCBI Taxonomy" id="29159"/>
    <lineage>
        <taxon>Eukaryota</taxon>
        <taxon>Metazoa</taxon>
        <taxon>Spiralia</taxon>
        <taxon>Lophotrochozoa</taxon>
        <taxon>Mollusca</taxon>
        <taxon>Bivalvia</taxon>
        <taxon>Autobranchia</taxon>
        <taxon>Pteriomorphia</taxon>
        <taxon>Ostreida</taxon>
        <taxon>Ostreoidea</taxon>
        <taxon>Ostreidae</taxon>
        <taxon>Magallana</taxon>
    </lineage>
</organism>
<sequence length="219" mass="23967">MPTGAHDLFQEIKTESLGTQNMLAKIDTEAPGFIQTNATCERFEKYSEPKMNKWSMLSMMLDHHNDDSDDGEEELDQAALSRLCALLGNIILWEEARVLSELTIKTVLAEERITLENNIIAPASTWSRSFVDSVGGTIGFPRSALAAPVFSQAINVGDITDHRITEASGLAASRIHPSVLYTHNDKGDSSRSSPLTPTPGFLAELNINHPGTMTGRISR</sequence>
<proteinExistence type="predicted"/>
<feature type="region of interest" description="Disordered" evidence="1">
    <location>
        <begin position="182"/>
        <end position="201"/>
    </location>
</feature>
<keyword evidence="3" id="KW-1185">Reference proteome</keyword>
<name>A0A8W8LPY8_MAGGI</name>
<dbReference type="EnsemblMetazoa" id="G29140.1">
    <property type="protein sequence ID" value="G29140.1:cds"/>
    <property type="gene ID" value="G29140"/>
</dbReference>
<evidence type="ECO:0000313" key="2">
    <source>
        <dbReference type="EnsemblMetazoa" id="G29140.1:cds"/>
    </source>
</evidence>
<protein>
    <submittedName>
        <fullName evidence="2">Uncharacterized protein</fullName>
    </submittedName>
</protein>